<dbReference type="OrthoDB" id="583592at2"/>
<dbReference type="SUPFAM" id="SSF56219">
    <property type="entry name" value="DNase I-like"/>
    <property type="match status" value="1"/>
</dbReference>
<protein>
    <recommendedName>
        <fullName evidence="3">Endonuclease/Exonuclease/phosphatase family protein</fullName>
    </recommendedName>
</protein>
<dbReference type="AlphaFoldDB" id="A0A239J0V0"/>
<organism evidence="1 2">
    <name type="scientific">Anaerovirgula multivorans</name>
    <dbReference type="NCBI Taxonomy" id="312168"/>
    <lineage>
        <taxon>Bacteria</taxon>
        <taxon>Bacillati</taxon>
        <taxon>Bacillota</taxon>
        <taxon>Clostridia</taxon>
        <taxon>Peptostreptococcales</taxon>
        <taxon>Natronincolaceae</taxon>
        <taxon>Anaerovirgula</taxon>
    </lineage>
</organism>
<name>A0A239J0V0_9FIRM</name>
<dbReference type="RefSeq" id="WP_089284808.1">
    <property type="nucleotide sequence ID" value="NZ_FZOJ01000032.1"/>
</dbReference>
<keyword evidence="2" id="KW-1185">Reference proteome</keyword>
<proteinExistence type="predicted"/>
<evidence type="ECO:0000313" key="1">
    <source>
        <dbReference type="EMBL" id="SNS99272.1"/>
    </source>
</evidence>
<dbReference type="InterPro" id="IPR036691">
    <property type="entry name" value="Endo/exonu/phosph_ase_sf"/>
</dbReference>
<evidence type="ECO:0008006" key="3">
    <source>
        <dbReference type="Google" id="ProtNLM"/>
    </source>
</evidence>
<gene>
    <name evidence="1" type="ORF">SAMN05446037_103212</name>
</gene>
<evidence type="ECO:0000313" key="2">
    <source>
        <dbReference type="Proteomes" id="UP000198304"/>
    </source>
</evidence>
<sequence>MVIVSWNCNGAFRKKYKHLVKFHCDIMIIQECEDPSEVEYPKEFKILMPNYIWVGDNKNGSTIKYEKV</sequence>
<reference evidence="1 2" key="1">
    <citation type="submission" date="2017-06" db="EMBL/GenBank/DDBJ databases">
        <authorList>
            <person name="Kim H.J."/>
            <person name="Triplett B.A."/>
        </authorList>
    </citation>
    <scope>NUCLEOTIDE SEQUENCE [LARGE SCALE GENOMIC DNA]</scope>
    <source>
        <strain evidence="1 2">SCA</strain>
    </source>
</reference>
<dbReference type="EMBL" id="FZOJ01000032">
    <property type="protein sequence ID" value="SNS99272.1"/>
    <property type="molecule type" value="Genomic_DNA"/>
</dbReference>
<accession>A0A239J0V0</accession>
<dbReference type="Proteomes" id="UP000198304">
    <property type="component" value="Unassembled WGS sequence"/>
</dbReference>